<dbReference type="InterPro" id="IPR001128">
    <property type="entry name" value="Cyt_P450"/>
</dbReference>
<evidence type="ECO:0000256" key="7">
    <source>
        <dbReference type="RuleBase" id="RU000461"/>
    </source>
</evidence>
<dbReference type="PANTHER" id="PTHR24305:SF232">
    <property type="entry name" value="P450, PUTATIVE (EUROFUNG)-RELATED"/>
    <property type="match status" value="1"/>
</dbReference>
<evidence type="ECO:0000313" key="9">
    <source>
        <dbReference type="EMBL" id="KAI6784147.1"/>
    </source>
</evidence>
<dbReference type="EMBL" id="JAGIXG020000005">
    <property type="protein sequence ID" value="KAI6784147.1"/>
    <property type="molecule type" value="Genomic_DNA"/>
</dbReference>
<sequence length="531" mass="60412">MSSVASSGFATATPECWYDDWQPILNDTRFQLASAVVFAPAVAVLLWFIVAYQISPLKKYPGPFLAGFTNLWRLRQAISADYAPRIKRLHEKHGPVVRIGPNLLDIDYPELSRTVYNTDGKWKKTDFYKNSSSIINGKITYHMFSEVDQVEHARLKRPVVRHYSVPSVRAMEPHMDAVIQDFIDHLQARFVDTRAECPLGEWLAYYAWDFLGAVTFSQKFGYMEAGKDFDGTLSVADQSIDYLGMCGQMPWLDHVLDKNPVYPLGPPNISNVTRIAVENMTARLKGEDKNFVGEKPDFLQYFIESKDTHPDVVNEGTIIGYLLLNLIAGADTTAITLKALFYYCLKDQRVYNKLQDEVRARFEPNKPVPMSEARQCLYLEAVVNETLRFHPPVSMCMERIVPEGGLALPDGSVVPAGSCVGMNPYIVGRNKAMFGQDADTFRPDRWLQHDGETDEQHKERMQRWGTAQLQFGGGSRICLGRNMSIMEVYKVVPTLLATFDIALTDPNEVWWTSSRWFYRTKGIQTTIRPRK</sequence>
<proteinExistence type="inferred from homology"/>
<feature type="transmembrane region" description="Helical" evidence="8">
    <location>
        <begin position="30"/>
        <end position="50"/>
    </location>
</feature>
<dbReference type="InterPro" id="IPR036396">
    <property type="entry name" value="Cyt_P450_sf"/>
</dbReference>
<comment type="similarity">
    <text evidence="2 7">Belongs to the cytochrome P450 family.</text>
</comment>
<keyword evidence="7" id="KW-0503">Monooxygenase</keyword>
<comment type="caution">
    <text evidence="9">The sequence shown here is derived from an EMBL/GenBank/DDBJ whole genome shotgun (WGS) entry which is preliminary data.</text>
</comment>
<protein>
    <submittedName>
        <fullName evidence="9">Cytochrome P450 pisatin demethylase-like</fullName>
    </submittedName>
</protein>
<accession>A0A9Q0BG50</accession>
<dbReference type="InterPro" id="IPR050121">
    <property type="entry name" value="Cytochrome_P450_monoxygenase"/>
</dbReference>
<dbReference type="Proteomes" id="UP001055219">
    <property type="component" value="Unassembled WGS sequence"/>
</dbReference>
<reference evidence="9" key="1">
    <citation type="journal article" date="2021" name="J Fungi (Basel)">
        <title>Genomic and Metabolomic Analyses of the Marine Fungus Emericellopsis cladophorae: Insights into Saltwater Adaptability Mechanisms and Its Biosynthetic Potential.</title>
        <authorList>
            <person name="Goncalves M.F.M."/>
            <person name="Hilario S."/>
            <person name="Van de Peer Y."/>
            <person name="Esteves A.C."/>
            <person name="Alves A."/>
        </authorList>
    </citation>
    <scope>NUCLEOTIDE SEQUENCE</scope>
    <source>
        <strain evidence="9">MUM 19.33</strain>
    </source>
</reference>
<dbReference type="PRINTS" id="PR00463">
    <property type="entry name" value="EP450I"/>
</dbReference>
<dbReference type="Pfam" id="PF00067">
    <property type="entry name" value="p450"/>
    <property type="match status" value="1"/>
</dbReference>
<organism evidence="9 10">
    <name type="scientific">Emericellopsis cladophorae</name>
    <dbReference type="NCBI Taxonomy" id="2686198"/>
    <lineage>
        <taxon>Eukaryota</taxon>
        <taxon>Fungi</taxon>
        <taxon>Dikarya</taxon>
        <taxon>Ascomycota</taxon>
        <taxon>Pezizomycotina</taxon>
        <taxon>Sordariomycetes</taxon>
        <taxon>Hypocreomycetidae</taxon>
        <taxon>Hypocreales</taxon>
        <taxon>Bionectriaceae</taxon>
        <taxon>Emericellopsis</taxon>
    </lineage>
</organism>
<dbReference type="Gene3D" id="1.10.630.10">
    <property type="entry name" value="Cytochrome P450"/>
    <property type="match status" value="1"/>
</dbReference>
<evidence type="ECO:0000256" key="2">
    <source>
        <dbReference type="ARBA" id="ARBA00010617"/>
    </source>
</evidence>
<dbReference type="PRINTS" id="PR00385">
    <property type="entry name" value="P450"/>
</dbReference>
<keyword evidence="5 6" id="KW-0408">Iron</keyword>
<feature type="binding site" description="axial binding residue" evidence="6">
    <location>
        <position position="478"/>
    </location>
    <ligand>
        <name>heme</name>
        <dbReference type="ChEBI" id="CHEBI:30413"/>
    </ligand>
    <ligandPart>
        <name>Fe</name>
        <dbReference type="ChEBI" id="CHEBI:18248"/>
    </ligandPart>
</feature>
<dbReference type="CDD" id="cd11060">
    <property type="entry name" value="CYP57A1-like"/>
    <property type="match status" value="1"/>
</dbReference>
<dbReference type="GO" id="GO:0004497">
    <property type="term" value="F:monooxygenase activity"/>
    <property type="evidence" value="ECO:0007669"/>
    <property type="project" value="UniProtKB-KW"/>
</dbReference>
<keyword evidence="4 6" id="KW-0479">Metal-binding</keyword>
<dbReference type="GO" id="GO:0016705">
    <property type="term" value="F:oxidoreductase activity, acting on paired donors, with incorporation or reduction of molecular oxygen"/>
    <property type="evidence" value="ECO:0007669"/>
    <property type="project" value="InterPro"/>
</dbReference>
<keyword evidence="7" id="KW-0560">Oxidoreductase</keyword>
<evidence type="ECO:0000256" key="8">
    <source>
        <dbReference type="SAM" id="Phobius"/>
    </source>
</evidence>
<evidence type="ECO:0000256" key="3">
    <source>
        <dbReference type="ARBA" id="ARBA00022617"/>
    </source>
</evidence>
<reference evidence="9" key="2">
    <citation type="submission" date="2022-07" db="EMBL/GenBank/DDBJ databases">
        <authorList>
            <person name="Goncalves M.F.M."/>
            <person name="Hilario S."/>
            <person name="Van De Peer Y."/>
            <person name="Esteves A.C."/>
            <person name="Alves A."/>
        </authorList>
    </citation>
    <scope>NUCLEOTIDE SEQUENCE</scope>
    <source>
        <strain evidence="9">MUM 19.33</strain>
    </source>
</reference>
<evidence type="ECO:0000313" key="10">
    <source>
        <dbReference type="Proteomes" id="UP001055219"/>
    </source>
</evidence>
<evidence type="ECO:0000256" key="6">
    <source>
        <dbReference type="PIRSR" id="PIRSR602401-1"/>
    </source>
</evidence>
<dbReference type="AlphaFoldDB" id="A0A9Q0BG50"/>
<dbReference type="GeneID" id="75831179"/>
<evidence type="ECO:0000256" key="5">
    <source>
        <dbReference type="ARBA" id="ARBA00023004"/>
    </source>
</evidence>
<keyword evidence="8" id="KW-1133">Transmembrane helix</keyword>
<keyword evidence="3 6" id="KW-0349">Heme</keyword>
<comment type="cofactor">
    <cofactor evidence="1 6">
        <name>heme</name>
        <dbReference type="ChEBI" id="CHEBI:30413"/>
    </cofactor>
</comment>
<keyword evidence="10" id="KW-1185">Reference proteome</keyword>
<dbReference type="PROSITE" id="PS00086">
    <property type="entry name" value="CYTOCHROME_P450"/>
    <property type="match status" value="1"/>
</dbReference>
<dbReference type="GO" id="GO:0005506">
    <property type="term" value="F:iron ion binding"/>
    <property type="evidence" value="ECO:0007669"/>
    <property type="project" value="InterPro"/>
</dbReference>
<evidence type="ECO:0000256" key="4">
    <source>
        <dbReference type="ARBA" id="ARBA00022723"/>
    </source>
</evidence>
<dbReference type="InterPro" id="IPR002401">
    <property type="entry name" value="Cyt_P450_E_grp-I"/>
</dbReference>
<dbReference type="PANTHER" id="PTHR24305">
    <property type="entry name" value="CYTOCHROME P450"/>
    <property type="match status" value="1"/>
</dbReference>
<evidence type="ECO:0000256" key="1">
    <source>
        <dbReference type="ARBA" id="ARBA00001971"/>
    </source>
</evidence>
<keyword evidence="8" id="KW-0472">Membrane</keyword>
<name>A0A9Q0BG50_9HYPO</name>
<dbReference type="GO" id="GO:0020037">
    <property type="term" value="F:heme binding"/>
    <property type="evidence" value="ECO:0007669"/>
    <property type="project" value="InterPro"/>
</dbReference>
<dbReference type="InterPro" id="IPR017972">
    <property type="entry name" value="Cyt_P450_CS"/>
</dbReference>
<keyword evidence="8" id="KW-0812">Transmembrane</keyword>
<dbReference type="SUPFAM" id="SSF48264">
    <property type="entry name" value="Cytochrome P450"/>
    <property type="match status" value="1"/>
</dbReference>
<gene>
    <name evidence="9" type="ORF">J7T54_004693</name>
</gene>
<dbReference type="RefSeq" id="XP_051365003.1">
    <property type="nucleotide sequence ID" value="XM_051503373.1"/>
</dbReference>
<dbReference type="OrthoDB" id="3934656at2759"/>